<dbReference type="PROSITE" id="PS00075">
    <property type="entry name" value="DHFR_1"/>
    <property type="match status" value="1"/>
</dbReference>
<comment type="function">
    <text evidence="7 8">Key enzyme in folate metabolism. Catalyzes an essential reaction for de novo glycine and purine synthesis, and for DNA precursor synthesis.</text>
</comment>
<dbReference type="PANTHER" id="PTHR48069:SF3">
    <property type="entry name" value="DIHYDROFOLATE REDUCTASE"/>
    <property type="match status" value="1"/>
</dbReference>
<dbReference type="PRINTS" id="PR00070">
    <property type="entry name" value="DHFR"/>
</dbReference>
<dbReference type="GO" id="GO:0004146">
    <property type="term" value="F:dihydrofolate reductase activity"/>
    <property type="evidence" value="ECO:0007669"/>
    <property type="project" value="UniProtKB-EC"/>
</dbReference>
<accession>A0ABV9Z367</accession>
<evidence type="ECO:0000256" key="5">
    <source>
        <dbReference type="ARBA" id="ARBA00022857"/>
    </source>
</evidence>
<keyword evidence="12" id="KW-1185">Reference proteome</keyword>
<name>A0ABV9Z367_9HYPH</name>
<evidence type="ECO:0000313" key="11">
    <source>
        <dbReference type="EMBL" id="MFC5069196.1"/>
    </source>
</evidence>
<evidence type="ECO:0000256" key="2">
    <source>
        <dbReference type="ARBA" id="ARBA00009539"/>
    </source>
</evidence>
<organism evidence="11 12">
    <name type="scientific">Flaviflagellibacter deserti</name>
    <dbReference type="NCBI Taxonomy" id="2267266"/>
    <lineage>
        <taxon>Bacteria</taxon>
        <taxon>Pseudomonadati</taxon>
        <taxon>Pseudomonadota</taxon>
        <taxon>Alphaproteobacteria</taxon>
        <taxon>Hyphomicrobiales</taxon>
        <taxon>Flaviflagellibacter</taxon>
    </lineage>
</organism>
<proteinExistence type="inferred from homology"/>
<evidence type="ECO:0000256" key="3">
    <source>
        <dbReference type="ARBA" id="ARBA00012856"/>
    </source>
</evidence>
<keyword evidence="4 8" id="KW-0554">One-carbon metabolism</keyword>
<dbReference type="Gene3D" id="3.40.430.10">
    <property type="entry name" value="Dihydrofolate Reductase, subunit A"/>
    <property type="match status" value="1"/>
</dbReference>
<evidence type="ECO:0000259" key="10">
    <source>
        <dbReference type="PROSITE" id="PS51330"/>
    </source>
</evidence>
<evidence type="ECO:0000256" key="8">
    <source>
        <dbReference type="PIRNR" id="PIRNR000194"/>
    </source>
</evidence>
<feature type="domain" description="DHFR" evidence="10">
    <location>
        <begin position="4"/>
        <end position="168"/>
    </location>
</feature>
<gene>
    <name evidence="11" type="ORF">ACFPFW_14355</name>
</gene>
<comment type="pathway">
    <text evidence="1 8">Cofactor biosynthesis; tetrahydrofolate biosynthesis; 5,6,7,8-tetrahydrofolate from 7,8-dihydrofolate: step 1/1.</text>
</comment>
<dbReference type="InterPro" id="IPR012259">
    <property type="entry name" value="DHFR"/>
</dbReference>
<dbReference type="InterPro" id="IPR024072">
    <property type="entry name" value="DHFR-like_dom_sf"/>
</dbReference>
<evidence type="ECO:0000256" key="4">
    <source>
        <dbReference type="ARBA" id="ARBA00022563"/>
    </source>
</evidence>
<comment type="caution">
    <text evidence="11">The sequence shown here is derived from an EMBL/GenBank/DDBJ whole genome shotgun (WGS) entry which is preliminary data.</text>
</comment>
<protein>
    <recommendedName>
        <fullName evidence="3 8">Dihydrofolate reductase</fullName>
        <ecNumber evidence="3 8">1.5.1.3</ecNumber>
    </recommendedName>
</protein>
<evidence type="ECO:0000256" key="1">
    <source>
        <dbReference type="ARBA" id="ARBA00004903"/>
    </source>
</evidence>
<evidence type="ECO:0000313" key="12">
    <source>
        <dbReference type="Proteomes" id="UP001595796"/>
    </source>
</evidence>
<dbReference type="InterPro" id="IPR001796">
    <property type="entry name" value="DHFR_dom"/>
</dbReference>
<dbReference type="SUPFAM" id="SSF53597">
    <property type="entry name" value="Dihydrofolate reductase-like"/>
    <property type="match status" value="1"/>
</dbReference>
<dbReference type="Proteomes" id="UP001595796">
    <property type="component" value="Unassembled WGS sequence"/>
</dbReference>
<dbReference type="EC" id="1.5.1.3" evidence="3 8"/>
<sequence>MIPDIVFVVAMADNRVIGHNGDMPWHVRSDLKRFKALTWGKPMIMGRKTWKSIGKPLPGRESIVVTRDAGFVAEGAHVVHSVECAVERARQIAVELGSDEIAVIGGGDIFAQLLSQARRIHVTEIHADPRGDAFFPELDPGQWVEESRARHEAGEADDHAFDFVTYVPRAMADVT</sequence>
<dbReference type="InterPro" id="IPR017925">
    <property type="entry name" value="DHFR_CS"/>
</dbReference>
<dbReference type="CDD" id="cd00209">
    <property type="entry name" value="DHFR"/>
    <property type="match status" value="1"/>
</dbReference>
<comment type="similarity">
    <text evidence="2 8 9">Belongs to the dihydrofolate reductase family.</text>
</comment>
<evidence type="ECO:0000256" key="9">
    <source>
        <dbReference type="RuleBase" id="RU004474"/>
    </source>
</evidence>
<reference evidence="12" key="1">
    <citation type="journal article" date="2019" name="Int. J. Syst. Evol. Microbiol.">
        <title>The Global Catalogue of Microorganisms (GCM) 10K type strain sequencing project: providing services to taxonomists for standard genome sequencing and annotation.</title>
        <authorList>
            <consortium name="The Broad Institute Genomics Platform"/>
            <consortium name="The Broad Institute Genome Sequencing Center for Infectious Disease"/>
            <person name="Wu L."/>
            <person name="Ma J."/>
        </authorList>
    </citation>
    <scope>NUCLEOTIDE SEQUENCE [LARGE SCALE GENOMIC DNA]</scope>
    <source>
        <strain evidence="12">CGMCC 1.16444</strain>
    </source>
</reference>
<comment type="catalytic activity">
    <reaction evidence="8">
        <text>(6S)-5,6,7,8-tetrahydrofolate + NADP(+) = 7,8-dihydrofolate + NADPH + H(+)</text>
        <dbReference type="Rhea" id="RHEA:15009"/>
        <dbReference type="ChEBI" id="CHEBI:15378"/>
        <dbReference type="ChEBI" id="CHEBI:57451"/>
        <dbReference type="ChEBI" id="CHEBI:57453"/>
        <dbReference type="ChEBI" id="CHEBI:57783"/>
        <dbReference type="ChEBI" id="CHEBI:58349"/>
        <dbReference type="EC" id="1.5.1.3"/>
    </reaction>
</comment>
<dbReference type="PANTHER" id="PTHR48069">
    <property type="entry name" value="DIHYDROFOLATE REDUCTASE"/>
    <property type="match status" value="1"/>
</dbReference>
<dbReference type="RefSeq" id="WP_114957681.1">
    <property type="nucleotide sequence ID" value="NZ_JBHSJF010000006.1"/>
</dbReference>
<keyword evidence="6 8" id="KW-0560">Oxidoreductase</keyword>
<keyword evidence="5 8" id="KW-0521">NADP</keyword>
<dbReference type="EMBL" id="JBHSJF010000006">
    <property type="protein sequence ID" value="MFC5069196.1"/>
    <property type="molecule type" value="Genomic_DNA"/>
</dbReference>
<evidence type="ECO:0000256" key="6">
    <source>
        <dbReference type="ARBA" id="ARBA00023002"/>
    </source>
</evidence>
<dbReference type="PIRSF" id="PIRSF000194">
    <property type="entry name" value="DHFR"/>
    <property type="match status" value="1"/>
</dbReference>
<dbReference type="Pfam" id="PF00186">
    <property type="entry name" value="DHFR_1"/>
    <property type="match status" value="1"/>
</dbReference>
<dbReference type="PROSITE" id="PS51330">
    <property type="entry name" value="DHFR_2"/>
    <property type="match status" value="1"/>
</dbReference>
<evidence type="ECO:0000256" key="7">
    <source>
        <dbReference type="ARBA" id="ARBA00025067"/>
    </source>
</evidence>